<proteinExistence type="predicted"/>
<protein>
    <recommendedName>
        <fullName evidence="2">Lipoprotein</fullName>
    </recommendedName>
</protein>
<evidence type="ECO:0008006" key="2">
    <source>
        <dbReference type="Google" id="ProtNLM"/>
    </source>
</evidence>
<accession>A0AAU8MSD1</accession>
<dbReference type="RefSeq" id="WP_363796653.1">
    <property type="nucleotide sequence ID" value="NZ_CP159925.1"/>
</dbReference>
<dbReference type="PROSITE" id="PS51257">
    <property type="entry name" value="PROKAR_LIPOPROTEIN"/>
    <property type="match status" value="1"/>
</dbReference>
<dbReference type="AlphaFoldDB" id="A0AAU8MSD1"/>
<sequence>MRTEIALWAAGALALAAGCSRLGADAGAGCQTPPRIEAGHAGGWCGLPHELREFVIAHEHNLDFSGGEPSDTQAMEALSREAEQRRRDERARWDALRAEYRSDPSVVAWMTRYGRSQEWP</sequence>
<gene>
    <name evidence="1" type="ORF">ABU614_15330</name>
</gene>
<name>A0AAU8MSD1_9GAMM</name>
<dbReference type="EMBL" id="CP159925">
    <property type="protein sequence ID" value="XCO73753.1"/>
    <property type="molecule type" value="Genomic_DNA"/>
</dbReference>
<organism evidence="1">
    <name type="scientific">Lysobacter firmicutimachus</name>
    <dbReference type="NCBI Taxonomy" id="1792846"/>
    <lineage>
        <taxon>Bacteria</taxon>
        <taxon>Pseudomonadati</taxon>
        <taxon>Pseudomonadota</taxon>
        <taxon>Gammaproteobacteria</taxon>
        <taxon>Lysobacterales</taxon>
        <taxon>Lysobacteraceae</taxon>
        <taxon>Lysobacter</taxon>
    </lineage>
</organism>
<reference evidence="1" key="1">
    <citation type="submission" date="2024-06" db="EMBL/GenBank/DDBJ databases">
        <authorList>
            <person name="Li S."/>
        </authorList>
    </citation>
    <scope>NUCLEOTIDE SEQUENCE</scope>
    <source>
        <strain evidence="1">SR10</strain>
    </source>
</reference>
<evidence type="ECO:0000313" key="1">
    <source>
        <dbReference type="EMBL" id="XCO73753.1"/>
    </source>
</evidence>